<evidence type="ECO:0000313" key="9">
    <source>
        <dbReference type="EMBL" id="JAG10659.1"/>
    </source>
</evidence>
<dbReference type="SUPFAM" id="SSF140741">
    <property type="entry name" value="RUN domain-like"/>
    <property type="match status" value="1"/>
</dbReference>
<organism evidence="4">
    <name type="scientific">Lygus hesperus</name>
    <name type="common">Western plant bug</name>
    <dbReference type="NCBI Taxonomy" id="30085"/>
    <lineage>
        <taxon>Eukaryota</taxon>
        <taxon>Metazoa</taxon>
        <taxon>Ecdysozoa</taxon>
        <taxon>Arthropoda</taxon>
        <taxon>Hexapoda</taxon>
        <taxon>Insecta</taxon>
        <taxon>Pterygota</taxon>
        <taxon>Neoptera</taxon>
        <taxon>Paraneoptera</taxon>
        <taxon>Hemiptera</taxon>
        <taxon>Heteroptera</taxon>
        <taxon>Panheteroptera</taxon>
        <taxon>Cimicomorpha</taxon>
        <taxon>Miridae</taxon>
        <taxon>Mirini</taxon>
        <taxon>Lygus</taxon>
    </lineage>
</organism>
<dbReference type="Gene3D" id="2.30.42.10">
    <property type="match status" value="1"/>
</dbReference>
<dbReference type="PANTHER" id="PTHR46753">
    <property type="entry name" value="FYVE AND COILED-COIL DOMAIN-CONTAINING PROTEIN 1"/>
    <property type="match status" value="1"/>
</dbReference>
<feature type="domain" description="PDZ" evidence="2">
    <location>
        <begin position="177"/>
        <end position="244"/>
    </location>
</feature>
<accession>A0A0A9WVY2</accession>
<dbReference type="PROSITE" id="PS50826">
    <property type="entry name" value="RUN"/>
    <property type="match status" value="1"/>
</dbReference>
<dbReference type="PROSITE" id="PS50106">
    <property type="entry name" value="PDZ"/>
    <property type="match status" value="1"/>
</dbReference>
<dbReference type="EMBL" id="GBHO01032948">
    <property type="protein sequence ID" value="JAG10656.1"/>
    <property type="molecule type" value="Transcribed_RNA"/>
</dbReference>
<dbReference type="InterPro" id="IPR001478">
    <property type="entry name" value="PDZ"/>
</dbReference>
<reference evidence="4" key="2">
    <citation type="submission" date="2014-07" db="EMBL/GenBank/DDBJ databases">
        <authorList>
            <person name="Hull J."/>
        </authorList>
    </citation>
    <scope>NUCLEOTIDE SEQUENCE</scope>
</reference>
<dbReference type="EMBL" id="GBHO01032950">
    <property type="protein sequence ID" value="JAG10654.1"/>
    <property type="molecule type" value="Transcribed_RNA"/>
</dbReference>
<gene>
    <name evidence="4" type="primary">PLEKHM1_7</name>
    <name evidence="6" type="synonym">PLEKHM1_1</name>
    <name evidence="9" type="synonym">PLEKHM1_2</name>
    <name evidence="7" type="synonym">PLEKHM1_3</name>
    <name evidence="5" type="synonym">PLEKHM1_5</name>
    <name evidence="8" type="synonym">PLEKHM1_6</name>
    <name evidence="4" type="ORF">CM83_60922</name>
    <name evidence="5" type="ORF">CM83_60924</name>
    <name evidence="8" type="ORF">CM83_60926</name>
    <name evidence="9" type="ORF">CM83_60930</name>
    <name evidence="6" type="ORF">CM83_60932</name>
    <name evidence="7" type="ORF">CM83_60934</name>
    <name evidence="11" type="ORF">g.67519</name>
    <name evidence="12" type="ORF">g.67524</name>
</gene>
<dbReference type="InterPro" id="IPR004012">
    <property type="entry name" value="Run_dom"/>
</dbReference>
<sequence length="425" mass="47402">MSVSDPLIKELKGHANKLLTQSSRPIQDADPHVTLFCECLERILCHGLHKPRSVIGIIRVPFPWIWLEQAADEKYGGPYSYISSVENVKRCGKVKTDRGKVRLLIRLALTRRCIHYPVQFINKDSRRYRFYTPQSIVGDCILCELLLSVLMLVSRLEFNLDVNNSIFLDDTWKLPASVSLQLCPSRTLGVTVMFIDGKAVVVDILENSLAAECEEIVVGDILDSLNGMPVNDSVQGAMMNVMKRVLGQPLELYIIKCASGGVLFPQMVPILKQAGLNPQHILDSLAITRCKNRDTEEDAASLISYVGCVDTGTRGDVKQIFFAINELVKSGRVESLPVTIECHDLGIKVVSGLTQKVLFEHQYMEISSCGSSTSGPLYFAYIAGDENFTNCKNFKCYIFRSLNPLQVESLLKTIGQGFKRTLFTV</sequence>
<dbReference type="CDD" id="cd17682">
    <property type="entry name" value="RUN_RUFY4_like"/>
    <property type="match status" value="1"/>
</dbReference>
<evidence type="ECO:0000313" key="4">
    <source>
        <dbReference type="EMBL" id="JAG10653.1"/>
    </source>
</evidence>
<dbReference type="Gene3D" id="1.20.58.900">
    <property type="match status" value="1"/>
</dbReference>
<dbReference type="EMBL" id="GBRD01010293">
    <property type="protein sequence ID" value="JAG55531.1"/>
    <property type="molecule type" value="Transcribed_RNA"/>
</dbReference>
<evidence type="ECO:0000313" key="8">
    <source>
        <dbReference type="EMBL" id="JAG10658.1"/>
    </source>
</evidence>
<feature type="domain" description="RUN" evidence="3">
    <location>
        <begin position="27"/>
        <end position="165"/>
    </location>
</feature>
<evidence type="ECO:0000259" key="3">
    <source>
        <dbReference type="PROSITE" id="PS50826"/>
    </source>
</evidence>
<dbReference type="SUPFAM" id="SSF50156">
    <property type="entry name" value="PDZ domain-like"/>
    <property type="match status" value="1"/>
</dbReference>
<dbReference type="EMBL" id="GDHC01020168">
    <property type="protein sequence ID" value="JAP98460.1"/>
    <property type="molecule type" value="Transcribed_RNA"/>
</dbReference>
<evidence type="ECO:0000313" key="12">
    <source>
        <dbReference type="EMBL" id="JAQ16308.1"/>
    </source>
</evidence>
<dbReference type="Pfam" id="PF00640">
    <property type="entry name" value="PID"/>
    <property type="match status" value="1"/>
</dbReference>
<evidence type="ECO:0000313" key="10">
    <source>
        <dbReference type="EMBL" id="JAG55531.1"/>
    </source>
</evidence>
<dbReference type="EMBL" id="GDHC01002321">
    <property type="protein sequence ID" value="JAQ16308.1"/>
    <property type="molecule type" value="Transcribed_RNA"/>
</dbReference>
<reference evidence="11" key="4">
    <citation type="journal article" date="2016" name="Gigascience">
        <title>De novo construction of an expanded transcriptome assembly for the western tarnished plant bug, Lygus hesperus.</title>
        <authorList>
            <person name="Tassone E.E."/>
            <person name="Geib S.M."/>
            <person name="Hall B."/>
            <person name="Fabrick J.A."/>
            <person name="Brent C.S."/>
            <person name="Hull J.J."/>
        </authorList>
    </citation>
    <scope>NUCLEOTIDE SEQUENCE</scope>
</reference>
<feature type="domain" description="PID" evidence="1">
    <location>
        <begin position="305"/>
        <end position="418"/>
    </location>
</feature>
<dbReference type="InterPro" id="IPR037213">
    <property type="entry name" value="Run_dom_sf"/>
</dbReference>
<reference evidence="4" key="1">
    <citation type="journal article" date="2014" name="PLoS ONE">
        <title>Transcriptome-Based Identification of ABC Transporters in the Western Tarnished Plant Bug Lygus hesperus.</title>
        <authorList>
            <person name="Hull J.J."/>
            <person name="Chaney K."/>
            <person name="Geib S.M."/>
            <person name="Fabrick J.A."/>
            <person name="Brent C.S."/>
            <person name="Walsh D."/>
            <person name="Lavine L.C."/>
        </authorList>
    </citation>
    <scope>NUCLEOTIDE SEQUENCE</scope>
</reference>
<dbReference type="AlphaFoldDB" id="A0A0A9WVY2"/>
<evidence type="ECO:0000259" key="1">
    <source>
        <dbReference type="PROSITE" id="PS01179"/>
    </source>
</evidence>
<evidence type="ECO:0000259" key="2">
    <source>
        <dbReference type="PROSITE" id="PS50106"/>
    </source>
</evidence>
<name>A0A0A9WVY2_LYGHE</name>
<dbReference type="PANTHER" id="PTHR46753:SF3">
    <property type="entry name" value="PDZ DOMAIN-CONTAINING PROTEIN"/>
    <property type="match status" value="1"/>
</dbReference>
<dbReference type="InterPro" id="IPR011993">
    <property type="entry name" value="PH-like_dom_sf"/>
</dbReference>
<dbReference type="Gene3D" id="2.30.29.30">
    <property type="entry name" value="Pleckstrin-homology domain (PH domain)/Phosphotyrosine-binding domain (PTB)"/>
    <property type="match status" value="1"/>
</dbReference>
<dbReference type="InterPro" id="IPR036034">
    <property type="entry name" value="PDZ_sf"/>
</dbReference>
<evidence type="ECO:0000313" key="11">
    <source>
        <dbReference type="EMBL" id="JAP98460.1"/>
    </source>
</evidence>
<dbReference type="PROSITE" id="PS01179">
    <property type="entry name" value="PID"/>
    <property type="match status" value="1"/>
</dbReference>
<dbReference type="Pfam" id="PF02759">
    <property type="entry name" value="RUN"/>
    <property type="match status" value="1"/>
</dbReference>
<evidence type="ECO:0000313" key="6">
    <source>
        <dbReference type="EMBL" id="JAG10656.1"/>
    </source>
</evidence>
<protein>
    <submittedName>
        <fullName evidence="4">Pleckstrin homology domain-containing family M member 1</fullName>
    </submittedName>
</protein>
<evidence type="ECO:0000313" key="7">
    <source>
        <dbReference type="EMBL" id="JAG10657.1"/>
    </source>
</evidence>
<evidence type="ECO:0000313" key="5">
    <source>
        <dbReference type="EMBL" id="JAG10654.1"/>
    </source>
</evidence>
<dbReference type="SUPFAM" id="SSF50729">
    <property type="entry name" value="PH domain-like"/>
    <property type="match status" value="1"/>
</dbReference>
<proteinExistence type="predicted"/>
<dbReference type="EMBL" id="GBHO01032945">
    <property type="protein sequence ID" value="JAG10659.1"/>
    <property type="molecule type" value="Transcribed_RNA"/>
</dbReference>
<dbReference type="EMBL" id="GBHO01032946">
    <property type="protein sequence ID" value="JAG10658.1"/>
    <property type="molecule type" value="Transcribed_RNA"/>
</dbReference>
<reference evidence="10" key="3">
    <citation type="submission" date="2014-09" db="EMBL/GenBank/DDBJ databases">
        <authorList>
            <person name="Magalhaes I.L.F."/>
            <person name="Oliveira U."/>
            <person name="Santos F.R."/>
            <person name="Vidigal T.H.D.A."/>
            <person name="Brescovit A.D."/>
            <person name="Santos A.J."/>
        </authorList>
    </citation>
    <scope>NUCLEOTIDE SEQUENCE</scope>
</reference>
<dbReference type="EMBL" id="GBHO01032951">
    <property type="protein sequence ID" value="JAG10653.1"/>
    <property type="molecule type" value="Transcribed_RNA"/>
</dbReference>
<dbReference type="InterPro" id="IPR006020">
    <property type="entry name" value="PTB/PI_dom"/>
</dbReference>
<dbReference type="EMBL" id="GBHO01032947">
    <property type="protein sequence ID" value="JAG10657.1"/>
    <property type="molecule type" value="Transcribed_RNA"/>
</dbReference>
<dbReference type="SMART" id="SM00228">
    <property type="entry name" value="PDZ"/>
    <property type="match status" value="1"/>
</dbReference>